<dbReference type="PANTHER" id="PTHR15034">
    <property type="entry name" value="DEATH DOMAIN-CONTAINING PROTEIN CRADD"/>
    <property type="match status" value="1"/>
</dbReference>
<feature type="compositionally biased region" description="Basic and acidic residues" evidence="1">
    <location>
        <begin position="234"/>
        <end position="244"/>
    </location>
</feature>
<dbReference type="Proteomes" id="UP000677054">
    <property type="component" value="Unassembled WGS sequence"/>
</dbReference>
<organism evidence="3">
    <name type="scientific">Darwinula stevensoni</name>
    <dbReference type="NCBI Taxonomy" id="69355"/>
    <lineage>
        <taxon>Eukaryota</taxon>
        <taxon>Metazoa</taxon>
        <taxon>Ecdysozoa</taxon>
        <taxon>Arthropoda</taxon>
        <taxon>Crustacea</taxon>
        <taxon>Oligostraca</taxon>
        <taxon>Ostracoda</taxon>
        <taxon>Podocopa</taxon>
        <taxon>Podocopida</taxon>
        <taxon>Darwinulocopina</taxon>
        <taxon>Darwinuloidea</taxon>
        <taxon>Darwinulidae</taxon>
        <taxon>Darwinula</taxon>
    </lineage>
</organism>
<dbReference type="InterPro" id="IPR037939">
    <property type="entry name" value="CRADD"/>
</dbReference>
<proteinExistence type="predicted"/>
<accession>A0A7R9FRG6</accession>
<evidence type="ECO:0000256" key="1">
    <source>
        <dbReference type="SAM" id="MobiDB-lite"/>
    </source>
</evidence>
<gene>
    <name evidence="3" type="ORF">DSTB1V02_LOCUS12108</name>
</gene>
<dbReference type="InterPro" id="IPR001315">
    <property type="entry name" value="CARD"/>
</dbReference>
<dbReference type="GO" id="GO:0070513">
    <property type="term" value="F:death domain binding"/>
    <property type="evidence" value="ECO:0007669"/>
    <property type="project" value="InterPro"/>
</dbReference>
<feature type="domain" description="CARD" evidence="2">
    <location>
        <begin position="15"/>
        <end position="107"/>
    </location>
</feature>
<dbReference type="AlphaFoldDB" id="A0A7R9FRG6"/>
<dbReference type="GO" id="GO:0042981">
    <property type="term" value="P:regulation of apoptotic process"/>
    <property type="evidence" value="ECO:0007669"/>
    <property type="project" value="InterPro"/>
</dbReference>
<reference evidence="3" key="1">
    <citation type="submission" date="2020-11" db="EMBL/GenBank/DDBJ databases">
        <authorList>
            <person name="Tran Van P."/>
        </authorList>
    </citation>
    <scope>NUCLEOTIDE SEQUENCE</scope>
</reference>
<dbReference type="SUPFAM" id="SSF47986">
    <property type="entry name" value="DEATH domain"/>
    <property type="match status" value="2"/>
</dbReference>
<dbReference type="Gene3D" id="1.10.533.10">
    <property type="entry name" value="Death Domain, Fas"/>
    <property type="match status" value="2"/>
</dbReference>
<dbReference type="PROSITE" id="PS50209">
    <property type="entry name" value="CARD"/>
    <property type="match status" value="2"/>
</dbReference>
<dbReference type="CDD" id="cd01671">
    <property type="entry name" value="CARD"/>
    <property type="match status" value="2"/>
</dbReference>
<feature type="compositionally biased region" description="Basic and acidic residues" evidence="1">
    <location>
        <begin position="257"/>
        <end position="267"/>
    </location>
</feature>
<feature type="region of interest" description="Disordered" evidence="1">
    <location>
        <begin position="211"/>
        <end position="293"/>
    </location>
</feature>
<name>A0A7R9FRG6_9CRUS</name>
<evidence type="ECO:0000259" key="2">
    <source>
        <dbReference type="PROSITE" id="PS50209"/>
    </source>
</evidence>
<feature type="compositionally biased region" description="Polar residues" evidence="1">
    <location>
        <begin position="215"/>
        <end position="225"/>
    </location>
</feature>
<feature type="domain" description="CARD" evidence="2">
    <location>
        <begin position="112"/>
        <end position="204"/>
    </location>
</feature>
<dbReference type="Pfam" id="PF00619">
    <property type="entry name" value="CARD"/>
    <property type="match status" value="2"/>
</dbReference>
<dbReference type="InterPro" id="IPR011029">
    <property type="entry name" value="DEATH-like_dom_sf"/>
</dbReference>
<sequence length="293" mass="34061">MAPRRALLMQSTKRRNMSSWDRIIKNRLKLRDEFNIDPNELRRSLSDKKVITIIEEQQIRGKQNPKEQYDELFTILLSKNPQECVPKFYEALTDIRRQDVRDFLQGMLMKRRNMSSWDRIIKNRLKLRDEFNIDPNELRRSLSDKKVITIIEEQQIRGKQNPKEQYDELFAILVSKNPQECVPKFYEALTDIGRQDVRDFFQDVNGGVVEVLSSDGPQQSLSQETGKAGTASDSRPEIVGRADENDCQGRPSTTDDTGQRDRRRVMEPSDGNPDDQVRQSEDLTQSSEETHSG</sequence>
<keyword evidence="4" id="KW-1185">Reference proteome</keyword>
<dbReference type="EMBL" id="LR903855">
    <property type="protein sequence ID" value="CAD7252350.1"/>
    <property type="molecule type" value="Genomic_DNA"/>
</dbReference>
<dbReference type="PANTHER" id="PTHR15034:SF5">
    <property type="entry name" value="DEATH DOMAIN-CONTAINING PROTEIN CRADD"/>
    <property type="match status" value="1"/>
</dbReference>
<evidence type="ECO:0000313" key="4">
    <source>
        <dbReference type="Proteomes" id="UP000677054"/>
    </source>
</evidence>
<dbReference type="EMBL" id="CAJPEV010004338">
    <property type="protein sequence ID" value="CAG0901620.1"/>
    <property type="molecule type" value="Genomic_DNA"/>
</dbReference>
<evidence type="ECO:0000313" key="3">
    <source>
        <dbReference type="EMBL" id="CAD7252350.1"/>
    </source>
</evidence>
<protein>
    <recommendedName>
        <fullName evidence="2">CARD domain-containing protein</fullName>
    </recommendedName>
</protein>
<dbReference type="GO" id="GO:0002020">
    <property type="term" value="F:protease binding"/>
    <property type="evidence" value="ECO:0007669"/>
    <property type="project" value="InterPro"/>
</dbReference>